<dbReference type="STRING" id="225164.V4C8F0"/>
<accession>V4C8F0</accession>
<evidence type="ECO:0000256" key="5">
    <source>
        <dbReference type="PROSITE-ProRule" id="PRU01201"/>
    </source>
</evidence>
<protein>
    <recommendedName>
        <fullName evidence="6">FRAS1-related extracellular matrix protein N-terminal domain-containing protein</fullName>
    </recommendedName>
</protein>
<feature type="repeat" description="CSPG" evidence="5">
    <location>
        <begin position="636"/>
        <end position="742"/>
    </location>
</feature>
<feature type="repeat" description="CSPG" evidence="5">
    <location>
        <begin position="764"/>
        <end position="855"/>
    </location>
</feature>
<dbReference type="Pfam" id="PF19309">
    <property type="entry name" value="Frem_N"/>
    <property type="match status" value="1"/>
</dbReference>
<feature type="repeat" description="CSPG" evidence="5">
    <location>
        <begin position="882"/>
        <end position="974"/>
    </location>
</feature>
<feature type="repeat" description="CSPG" evidence="5">
    <location>
        <begin position="272"/>
        <end position="370"/>
    </location>
</feature>
<feature type="repeat" description="CSPG" evidence="5">
    <location>
        <begin position="1358"/>
        <end position="1450"/>
    </location>
</feature>
<dbReference type="OMA" id="FRTFRIF"/>
<dbReference type="EMBL" id="KB201294">
    <property type="protein sequence ID" value="ESO98009.1"/>
    <property type="molecule type" value="Genomic_DNA"/>
</dbReference>
<dbReference type="GO" id="GO:0046872">
    <property type="term" value="F:metal ion binding"/>
    <property type="evidence" value="ECO:0007669"/>
    <property type="project" value="UniProtKB-KW"/>
</dbReference>
<dbReference type="RefSeq" id="XP_009051304.1">
    <property type="nucleotide sequence ID" value="XM_009053056.1"/>
</dbReference>
<dbReference type="HOGENOM" id="CLU_001041_0_0_1"/>
<evidence type="ECO:0000256" key="4">
    <source>
        <dbReference type="ARBA" id="ARBA00023180"/>
    </source>
</evidence>
<evidence type="ECO:0000256" key="1">
    <source>
        <dbReference type="ARBA" id="ARBA00022723"/>
    </source>
</evidence>
<feature type="repeat" description="CSPG" evidence="5">
    <location>
        <begin position="1003"/>
        <end position="1105"/>
    </location>
</feature>
<feature type="repeat" description="CSPG" evidence="5">
    <location>
        <begin position="1241"/>
        <end position="1337"/>
    </location>
</feature>
<evidence type="ECO:0000313" key="8">
    <source>
        <dbReference type="Proteomes" id="UP000030746"/>
    </source>
</evidence>
<evidence type="ECO:0000256" key="3">
    <source>
        <dbReference type="ARBA" id="ARBA00022737"/>
    </source>
</evidence>
<keyword evidence="8" id="KW-1185">Reference proteome</keyword>
<feature type="repeat" description="CSPG" evidence="5">
    <location>
        <begin position="501"/>
        <end position="611"/>
    </location>
</feature>
<dbReference type="InterPro" id="IPR051561">
    <property type="entry name" value="FRAS1_ECM"/>
</dbReference>
<reference evidence="7 8" key="1">
    <citation type="journal article" date="2013" name="Nature">
        <title>Insights into bilaterian evolution from three spiralian genomes.</title>
        <authorList>
            <person name="Simakov O."/>
            <person name="Marletaz F."/>
            <person name="Cho S.J."/>
            <person name="Edsinger-Gonzales E."/>
            <person name="Havlak P."/>
            <person name="Hellsten U."/>
            <person name="Kuo D.H."/>
            <person name="Larsson T."/>
            <person name="Lv J."/>
            <person name="Arendt D."/>
            <person name="Savage R."/>
            <person name="Osoegawa K."/>
            <person name="de Jong P."/>
            <person name="Grimwood J."/>
            <person name="Chapman J.A."/>
            <person name="Shapiro H."/>
            <person name="Aerts A."/>
            <person name="Otillar R.P."/>
            <person name="Terry A.Y."/>
            <person name="Boore J.L."/>
            <person name="Grigoriev I.V."/>
            <person name="Lindberg D.R."/>
            <person name="Seaver E.C."/>
            <person name="Weisblat D.A."/>
            <person name="Putnam N.H."/>
            <person name="Rokhsar D.S."/>
        </authorList>
    </citation>
    <scope>NUCLEOTIDE SEQUENCE [LARGE SCALE GENOMIC DNA]</scope>
</reference>
<gene>
    <name evidence="7" type="ORF">LOTGIDRAFT_174474</name>
</gene>
<evidence type="ECO:0000259" key="6">
    <source>
        <dbReference type="Pfam" id="PF19309"/>
    </source>
</evidence>
<keyword evidence="4" id="KW-0325">Glycoprotein</keyword>
<dbReference type="KEGG" id="lgi:LOTGIDRAFT_174474"/>
<dbReference type="Pfam" id="PF16184">
    <property type="entry name" value="Cadherin_3"/>
    <property type="match status" value="11"/>
</dbReference>
<dbReference type="CTD" id="20242752"/>
<dbReference type="InterPro" id="IPR045658">
    <property type="entry name" value="FRAS1-rel_N"/>
</dbReference>
<organism evidence="7 8">
    <name type="scientific">Lottia gigantea</name>
    <name type="common">Giant owl limpet</name>
    <dbReference type="NCBI Taxonomy" id="225164"/>
    <lineage>
        <taxon>Eukaryota</taxon>
        <taxon>Metazoa</taxon>
        <taxon>Spiralia</taxon>
        <taxon>Lophotrochozoa</taxon>
        <taxon>Mollusca</taxon>
        <taxon>Gastropoda</taxon>
        <taxon>Patellogastropoda</taxon>
        <taxon>Lottioidea</taxon>
        <taxon>Lottiidae</taxon>
        <taxon>Lottia</taxon>
    </lineage>
</organism>
<feature type="repeat" description="CSPG" evidence="5">
    <location>
        <begin position="1470"/>
        <end position="1559"/>
    </location>
</feature>
<dbReference type="Proteomes" id="UP000030746">
    <property type="component" value="Unassembled WGS sequence"/>
</dbReference>
<evidence type="ECO:0000313" key="7">
    <source>
        <dbReference type="EMBL" id="ESO98009.1"/>
    </source>
</evidence>
<keyword evidence="2" id="KW-0732">Signal</keyword>
<dbReference type="PANTHER" id="PTHR45739">
    <property type="entry name" value="MATRIX PROTEIN, PUTATIVE-RELATED"/>
    <property type="match status" value="1"/>
</dbReference>
<evidence type="ECO:0000256" key="2">
    <source>
        <dbReference type="ARBA" id="ARBA00022729"/>
    </source>
</evidence>
<dbReference type="GO" id="GO:0009653">
    <property type="term" value="P:anatomical structure morphogenesis"/>
    <property type="evidence" value="ECO:0007669"/>
    <property type="project" value="TreeGrafter"/>
</dbReference>
<proteinExistence type="predicted"/>
<sequence length="1683" mass="191136">MARCVCECGFRTFGNRAIAVTILTTIVFVQYTIAQVLLRPEDILRSKRTIEVPLGRSLYITPEDLKLYVRPDDRCTVTVLENDPLSQRPGKLMPTVFPCDFGPRDVQYAHFGSRNPSEDKLRLQIRYDSTTQTLLIPFTLTFKVSFEQLQVVTRNLPINVNELRGLSQPIDSEVLEFYFDREVELCKVTILSSASGLPRYGRIANNTDLLSMVDCDEFLNLGIRYQHTWDKTSPDRDFIPMVVEVFDSDGTIIKQEYFQVTARIRGGKANTRPQQSVDALLVMEVDQFVMTAITDEILSAYDEETNSDYLIFNITQRLEDDEGEIVSTDDRYQPVKSFYQRDVRDFKIAFKPSARDSDRQRIYQIGMEIIDSEGLSSDPFMLMIVVKPMNTMAPVVTTNRGLQLFEGQSRYLQSDLNLRISDENDLQNVRIFVDNGLRHGQLIIPGGRKFFTPKDLKEGTVIYQHDDSDTYSDNIIFKMTDGRNEVEFLFPISVYPVDDEPPILNVNTGLEIRKNELAEISPFVLSATDVDSDDSQIEFLLQPPYSTEGIILRRQFEVPQNTDDWQFTNGVYEKIVQRFTQMDIMDGKIFYQHVGSHHSDFIMDRIRFKLSDAGEPPNTSEQEEFIVKVAPVDDQLPYMFPDTPLKMNVNEYQVTEFKRKFLRFTDDDTDDRQLRYTVTIQPHDTDPNTPLEPGVLVMCDDKKRRVNTFTQAQVNHHKICFKPPSAELGFVPRIIQFGYDVEDINGNVIRDQRFTLLIKPIDNQPPRVINSGLNVIEGQFTILTPQMLDADDPDTDGSNIRFVMDKLPSHGALQLDEDILDVGDSFDREHIRSGRVAYFNIRDDNGEDNFIIDVTDGTHRVPVKFDVKIDFIDDEPPTLIGIDSGTLGITLEVPENDKVKITPEHLKASDPDTDDLRLTFVISRAPYEGAVLLNGRQTEEFTQREIEHRRVEYRHAGGEVGPVGRNDSFKLMLTDKSDDFIVGGNRISEISVHVKIVPQDSVAPIVSIGAHFEVPENDKAPILPIHFDATDIDTDDEDITCTIVSQPIHGYVENISPAPGSEKPRTGIPVSAFSIKNVRLGQVNYVQSVHKGVEPRQDSFNFYCSDGVNNSPTSQFTVNIIPENDEVPEVFLREFMVVEGMNLMIDLPILNVVDEDYPDPTELLFTITKFPDHGQIVQQSSEGSFPVERFTFDDINERSTIEYVHDDTETLSDSFEFLLTDGKYNITKVVPIIVIPLDDETPRLTINNGLEVDVVGDVVTITNDDLKAEDLDSKDPELTFIVRQMPKYGYLQKLVNNYAYNITLSSNFTQNDIDLEHIQYVHTGLEGVRDLIKFDVTDGLNPLIDRYFYITVEGIDMIYPTVVNKGMELPEGGRVVLSTDLLGGTDLNTPDENLQFIVTRAPGRGHLELTDMPGVPITSFSQLDLAGSKIVYIHTSQDEMKMDSFEFEVTDGFNPVSRTFRISISDVDNKKPVLMFHTLRLKEADNKLITPFELKAEDRDTADKQTVFTITQTPIHGNLLFNNTRIVTSFTQEDLNENMITYQHDGSETTQDSFSFTVSDGSHADFFVFPETTLTTRRPQTMHIEIKPVDNGTPQISVNTGASTLQNLGGGRFGFTINTKALKTSDRDSPDFKLKYTITSEPRYGYIINTAIGNRSIDTWTQGNRELKTSQDLCLVMLRTERI</sequence>
<dbReference type="PANTHER" id="PTHR45739:SF8">
    <property type="entry name" value="FRAS1-RELATED EXTRACELLULAR MATRIX PROTEIN 1"/>
    <property type="match status" value="1"/>
</dbReference>
<feature type="repeat" description="CSPG" evidence="5">
    <location>
        <begin position="1126"/>
        <end position="1220"/>
    </location>
</feature>
<feature type="domain" description="FRAS1-related extracellular matrix protein N-terminal" evidence="6">
    <location>
        <begin position="43"/>
        <end position="243"/>
    </location>
</feature>
<dbReference type="GeneID" id="20242752"/>
<dbReference type="PROSITE" id="PS51854">
    <property type="entry name" value="CSPG"/>
    <property type="match status" value="10"/>
</dbReference>
<name>V4C8F0_LOTGI</name>
<keyword evidence="1" id="KW-0479">Metal-binding</keyword>
<dbReference type="InterPro" id="IPR039005">
    <property type="entry name" value="CSPG_rpt"/>
</dbReference>
<keyword evidence="3" id="KW-0677">Repeat</keyword>
<dbReference type="OrthoDB" id="430044at2759"/>